<organism evidence="3">
    <name type="scientific">Gongylonema pulchrum</name>
    <dbReference type="NCBI Taxonomy" id="637853"/>
    <lineage>
        <taxon>Eukaryota</taxon>
        <taxon>Metazoa</taxon>
        <taxon>Ecdysozoa</taxon>
        <taxon>Nematoda</taxon>
        <taxon>Chromadorea</taxon>
        <taxon>Rhabditida</taxon>
        <taxon>Spirurina</taxon>
        <taxon>Spiruromorpha</taxon>
        <taxon>Spiruroidea</taxon>
        <taxon>Gongylonematidae</taxon>
        <taxon>Gongylonema</taxon>
    </lineage>
</organism>
<keyword evidence="2" id="KW-1185">Reference proteome</keyword>
<dbReference type="AlphaFoldDB" id="A0A183E511"/>
<evidence type="ECO:0000313" key="3">
    <source>
        <dbReference type="WBParaSite" id="GPUH_0001607401-mRNA-1"/>
    </source>
</evidence>
<evidence type="ECO:0000313" key="2">
    <source>
        <dbReference type="Proteomes" id="UP000271098"/>
    </source>
</evidence>
<evidence type="ECO:0000313" key="1">
    <source>
        <dbReference type="EMBL" id="VDN27151.1"/>
    </source>
</evidence>
<reference evidence="1 2" key="2">
    <citation type="submission" date="2018-11" db="EMBL/GenBank/DDBJ databases">
        <authorList>
            <consortium name="Pathogen Informatics"/>
        </authorList>
    </citation>
    <scope>NUCLEOTIDE SEQUENCE [LARGE SCALE GENOMIC DNA]</scope>
</reference>
<protein>
    <submittedName>
        <fullName evidence="3">Arm-DNA-bind_5 domain-containing protein</fullName>
    </submittedName>
</protein>
<proteinExistence type="predicted"/>
<sequence>MQVDQNISFYIYQHGVILKNRSAGASVGKYNVKLEKAKEKKELKKYSQTMGAIGYEIKLDAVWNTAIFDVPVDPELMSN</sequence>
<dbReference type="Proteomes" id="UP000271098">
    <property type="component" value="Unassembled WGS sequence"/>
</dbReference>
<name>A0A183E511_9BILA</name>
<dbReference type="EMBL" id="UYRT01083237">
    <property type="protein sequence ID" value="VDN27151.1"/>
    <property type="molecule type" value="Genomic_DNA"/>
</dbReference>
<reference evidence="3" key="1">
    <citation type="submission" date="2016-06" db="UniProtKB">
        <authorList>
            <consortium name="WormBaseParasite"/>
        </authorList>
    </citation>
    <scope>IDENTIFICATION</scope>
</reference>
<dbReference type="WBParaSite" id="GPUH_0001607401-mRNA-1">
    <property type="protein sequence ID" value="GPUH_0001607401-mRNA-1"/>
    <property type="gene ID" value="GPUH_0001607401"/>
</dbReference>
<gene>
    <name evidence="1" type="ORF">GPUH_LOCUS16052</name>
</gene>
<accession>A0A183E511</accession>